<keyword evidence="4 9" id="KW-0812">Transmembrane</keyword>
<feature type="domain" description="ABC transporter" evidence="10">
    <location>
        <begin position="459"/>
        <end position="685"/>
    </location>
</feature>
<evidence type="ECO:0000256" key="3">
    <source>
        <dbReference type="ARBA" id="ARBA00022448"/>
    </source>
</evidence>
<feature type="transmembrane region" description="Helical" evidence="9">
    <location>
        <begin position="322"/>
        <end position="345"/>
    </location>
</feature>
<feature type="transmembrane region" description="Helical" evidence="9">
    <location>
        <begin position="38"/>
        <end position="62"/>
    </location>
</feature>
<organism evidence="11 12">
    <name type="scientific">Ambispora leptoticha</name>
    <dbReference type="NCBI Taxonomy" id="144679"/>
    <lineage>
        <taxon>Eukaryota</taxon>
        <taxon>Fungi</taxon>
        <taxon>Fungi incertae sedis</taxon>
        <taxon>Mucoromycota</taxon>
        <taxon>Glomeromycotina</taxon>
        <taxon>Glomeromycetes</taxon>
        <taxon>Archaeosporales</taxon>
        <taxon>Ambisporaceae</taxon>
        <taxon>Ambispora</taxon>
    </lineage>
</organism>
<dbReference type="Gene3D" id="3.40.50.300">
    <property type="entry name" value="P-loop containing nucleotide triphosphate hydrolases"/>
    <property type="match status" value="1"/>
</dbReference>
<keyword evidence="3" id="KW-0813">Transport</keyword>
<evidence type="ECO:0000256" key="2">
    <source>
        <dbReference type="ARBA" id="ARBA00008869"/>
    </source>
</evidence>
<dbReference type="InterPro" id="IPR003439">
    <property type="entry name" value="ABC_transporter-like_ATP-bd"/>
</dbReference>
<dbReference type="PROSITE" id="PS00211">
    <property type="entry name" value="ABC_TRANSPORTER_1"/>
    <property type="match status" value="1"/>
</dbReference>
<dbReference type="OrthoDB" id="8061355at2759"/>
<feature type="transmembrane region" description="Helical" evidence="9">
    <location>
        <begin position="365"/>
        <end position="383"/>
    </location>
</feature>
<dbReference type="FunFam" id="3.40.50.300:FF:000335">
    <property type="entry name" value="ATP binding cassette subfamily A member 5"/>
    <property type="match status" value="1"/>
</dbReference>
<dbReference type="InterPro" id="IPR017871">
    <property type="entry name" value="ABC_transporter-like_CS"/>
</dbReference>
<sequence>MNRTQNAMTQSESKAQFGSFRQQLSAILRQHYILQKRYYVQTFVITVIAPVVVLLIILGLWMSTKDLIDSNELVKYQELLNTSKLPNTNLVVEDINKELATWDLPGLYQCEPPIREKTKCITLLYAPSNQQATKIMQIFADKNKERTGKDYSLQNPKVVDFAVSFEFPTVDRVEYTLWYNFTTVQNNTIYGKESQGNANSGLFDTIKNSVYSNGQYLDAGIDDFGNNLLSVKRGIEEAILAYSGFPNAKIDIKIKEFPDMQLKIAQDSNDNSNGANTEFNVDVFQSIGMFLVVPILMIFVVSGVMDTVREKEYGQRNWMEMIVAFVFSLLAFIYLSIVVIFWDIWYISEKKIAAGDFSKPQGTPAGWMIGLFLPFFQFGELYAQIVLKSTKTQFYPDNPGFNWNDLTNQTLYNNIKAKQFLPQPYRPLIIMSAQIIIYTMIVWIIDQGPKFYARNFGRKHQETLNDAQSFQHSTNSKDLDEDLANERSRALDLEQPSGKTTTISIIAGRLQPTSGYATIYDKDIITHMNLIRSSMGICPQHDLLYADLTCEEHITLFAGIKGIKVNVEELLAKVGLEKARNFPSSKLSGGMKRRLSVIIASIGDPKILILDEPTTGMDPLNRRQVWSFLSEYKKNRIILLTTHSMEEADLLGDRIGIMANGKLRAIGSSTHLKNKYGIGYRIQIQTDSENVESVQQWVSQLAPLAILQNADAGELIYQIPTNATTEIANFVDLLEDNPEGMINGWGIMNTTLEDVFLRISKEKEIKPIVTNNTMMTAQT</sequence>
<evidence type="ECO:0000256" key="7">
    <source>
        <dbReference type="ARBA" id="ARBA00022989"/>
    </source>
</evidence>
<evidence type="ECO:0000259" key="10">
    <source>
        <dbReference type="PROSITE" id="PS50893"/>
    </source>
</evidence>
<protein>
    <submittedName>
        <fullName evidence="11">7286_t:CDS:1</fullName>
    </submittedName>
</protein>
<comment type="similarity">
    <text evidence="2">Belongs to the ABC transporter superfamily. ABCA family.</text>
</comment>
<evidence type="ECO:0000313" key="12">
    <source>
        <dbReference type="Proteomes" id="UP000789508"/>
    </source>
</evidence>
<dbReference type="EMBL" id="CAJVPS010000474">
    <property type="protein sequence ID" value="CAG8488674.1"/>
    <property type="molecule type" value="Genomic_DNA"/>
</dbReference>
<reference evidence="11" key="1">
    <citation type="submission" date="2021-06" db="EMBL/GenBank/DDBJ databases">
        <authorList>
            <person name="Kallberg Y."/>
            <person name="Tangrot J."/>
            <person name="Rosling A."/>
        </authorList>
    </citation>
    <scope>NUCLEOTIDE SEQUENCE</scope>
    <source>
        <strain evidence="11">FL130A</strain>
    </source>
</reference>
<comment type="subcellular location">
    <subcellularLocation>
        <location evidence="1">Membrane</location>
        <topology evidence="1">Multi-pass membrane protein</topology>
    </subcellularLocation>
</comment>
<feature type="transmembrane region" description="Helical" evidence="9">
    <location>
        <begin position="283"/>
        <end position="301"/>
    </location>
</feature>
<dbReference type="GO" id="GO:0016887">
    <property type="term" value="F:ATP hydrolysis activity"/>
    <property type="evidence" value="ECO:0007669"/>
    <property type="project" value="InterPro"/>
</dbReference>
<gene>
    <name evidence="11" type="ORF">ALEPTO_LOCUS2865</name>
</gene>
<dbReference type="GO" id="GO:0005319">
    <property type="term" value="F:lipid transporter activity"/>
    <property type="evidence" value="ECO:0007669"/>
    <property type="project" value="TreeGrafter"/>
</dbReference>
<dbReference type="SUPFAM" id="SSF52540">
    <property type="entry name" value="P-loop containing nucleoside triphosphate hydrolases"/>
    <property type="match status" value="1"/>
</dbReference>
<evidence type="ECO:0000256" key="4">
    <source>
        <dbReference type="ARBA" id="ARBA00022692"/>
    </source>
</evidence>
<dbReference type="InterPro" id="IPR026082">
    <property type="entry name" value="ABCA"/>
</dbReference>
<keyword evidence="5" id="KW-0547">Nucleotide-binding</keyword>
<keyword evidence="6" id="KW-0067">ATP-binding</keyword>
<keyword evidence="7 9" id="KW-1133">Transmembrane helix</keyword>
<dbReference type="InterPro" id="IPR027417">
    <property type="entry name" value="P-loop_NTPase"/>
</dbReference>
<dbReference type="Pfam" id="PF00005">
    <property type="entry name" value="ABC_tran"/>
    <property type="match status" value="1"/>
</dbReference>
<dbReference type="Proteomes" id="UP000789508">
    <property type="component" value="Unassembled WGS sequence"/>
</dbReference>
<dbReference type="AlphaFoldDB" id="A0A9N8WNS8"/>
<accession>A0A9N8WNS8</accession>
<dbReference type="PROSITE" id="PS50893">
    <property type="entry name" value="ABC_TRANSPORTER_2"/>
    <property type="match status" value="1"/>
</dbReference>
<evidence type="ECO:0000256" key="9">
    <source>
        <dbReference type="SAM" id="Phobius"/>
    </source>
</evidence>
<comment type="caution">
    <text evidence="11">The sequence shown here is derived from an EMBL/GenBank/DDBJ whole genome shotgun (WGS) entry which is preliminary data.</text>
</comment>
<feature type="transmembrane region" description="Helical" evidence="9">
    <location>
        <begin position="425"/>
        <end position="445"/>
    </location>
</feature>
<dbReference type="GO" id="GO:0140359">
    <property type="term" value="F:ABC-type transporter activity"/>
    <property type="evidence" value="ECO:0007669"/>
    <property type="project" value="InterPro"/>
</dbReference>
<evidence type="ECO:0000256" key="5">
    <source>
        <dbReference type="ARBA" id="ARBA00022741"/>
    </source>
</evidence>
<dbReference type="PANTHER" id="PTHR19229:SF205">
    <property type="entry name" value="ABC TRANSPORTER A FAMILY MEMBER 1-RELATED"/>
    <property type="match status" value="1"/>
</dbReference>
<dbReference type="CDD" id="cd03263">
    <property type="entry name" value="ABC_subfamily_A"/>
    <property type="match status" value="1"/>
</dbReference>
<name>A0A9N8WNS8_9GLOM</name>
<evidence type="ECO:0000313" key="11">
    <source>
        <dbReference type="EMBL" id="CAG8488674.1"/>
    </source>
</evidence>
<evidence type="ECO:0000256" key="1">
    <source>
        <dbReference type="ARBA" id="ARBA00004141"/>
    </source>
</evidence>
<evidence type="ECO:0000256" key="6">
    <source>
        <dbReference type="ARBA" id="ARBA00022840"/>
    </source>
</evidence>
<keyword evidence="8 9" id="KW-0472">Membrane</keyword>
<proteinExistence type="inferred from homology"/>
<dbReference type="GO" id="GO:0005524">
    <property type="term" value="F:ATP binding"/>
    <property type="evidence" value="ECO:0007669"/>
    <property type="project" value="UniProtKB-KW"/>
</dbReference>
<keyword evidence="12" id="KW-1185">Reference proteome</keyword>
<dbReference type="GO" id="GO:0016020">
    <property type="term" value="C:membrane"/>
    <property type="evidence" value="ECO:0007669"/>
    <property type="project" value="UniProtKB-SubCell"/>
</dbReference>
<dbReference type="PANTHER" id="PTHR19229">
    <property type="entry name" value="ATP-BINDING CASSETTE TRANSPORTER SUBFAMILY A ABCA"/>
    <property type="match status" value="1"/>
</dbReference>
<evidence type="ECO:0000256" key="8">
    <source>
        <dbReference type="ARBA" id="ARBA00023136"/>
    </source>
</evidence>